<dbReference type="Gene3D" id="3.40.220.10">
    <property type="entry name" value="Leucine Aminopeptidase, subunit E, domain 1"/>
    <property type="match status" value="1"/>
</dbReference>
<dbReference type="PANTHER" id="PTHR11106:SF27">
    <property type="entry name" value="MACRO DOMAIN-CONTAINING PROTEIN"/>
    <property type="match status" value="1"/>
</dbReference>
<dbReference type="AlphaFoldDB" id="A0A6I4WC63"/>
<evidence type="ECO:0000259" key="1">
    <source>
        <dbReference type="PROSITE" id="PS51154"/>
    </source>
</evidence>
<dbReference type="RefSeq" id="WP_161104891.1">
    <property type="nucleotide sequence ID" value="NZ_JBHLYI010000003.1"/>
</dbReference>
<dbReference type="Pfam" id="PF01661">
    <property type="entry name" value="Macro"/>
    <property type="match status" value="1"/>
</dbReference>
<reference evidence="2 3" key="1">
    <citation type="submission" date="2019-12" db="EMBL/GenBank/DDBJ databases">
        <title>Nocardia macrotermitis sp. nov. and Nocardia aurantia sp. nov., isolated from the gut of the fungus growing-termite Macrotermes natalensis.</title>
        <authorList>
            <person name="Christine B."/>
            <person name="Rene B."/>
        </authorList>
    </citation>
    <scope>NUCLEOTIDE SEQUENCE [LARGE SCALE GENOMIC DNA]</scope>
    <source>
        <strain evidence="2 3">DSM 102126</strain>
    </source>
</reference>
<feature type="domain" description="Macro" evidence="1">
    <location>
        <begin position="1"/>
        <end position="171"/>
    </location>
</feature>
<gene>
    <name evidence="2" type="ORF">GQ466_21940</name>
</gene>
<dbReference type="SMART" id="SM00506">
    <property type="entry name" value="A1pp"/>
    <property type="match status" value="1"/>
</dbReference>
<name>A0A6I4WC63_9ACTN</name>
<dbReference type="CDD" id="cd02908">
    <property type="entry name" value="Macro_OAADPr_deacetylase"/>
    <property type="match status" value="1"/>
</dbReference>
<dbReference type="Proteomes" id="UP000431901">
    <property type="component" value="Unassembled WGS sequence"/>
</dbReference>
<dbReference type="SUPFAM" id="SSF52949">
    <property type="entry name" value="Macro domain-like"/>
    <property type="match status" value="1"/>
</dbReference>
<comment type="caution">
    <text evidence="2">The sequence shown here is derived from an EMBL/GenBank/DDBJ whole genome shotgun (WGS) entry which is preliminary data.</text>
</comment>
<sequence length="171" mass="17582">MGTEITLVLGDITEQEVDAVVNAANSSLLGGSGVDGAIHRRGGPEILAACRALRASRYGGGLPTGQAVATPAGRLPARWVIHTVGPVYSTQADRSDLLASCYRESLRVAEDLGADTVAFPAVSAGIYGWPLDDAARIAVGAVRATAARVAQARFVLFTADVYAAFQGALAD</sequence>
<protein>
    <submittedName>
        <fullName evidence="2">O-acetyl-ADP-ribose deacetylase</fullName>
    </submittedName>
</protein>
<evidence type="ECO:0000313" key="2">
    <source>
        <dbReference type="EMBL" id="MXQ66683.1"/>
    </source>
</evidence>
<accession>A0A6I4WC63</accession>
<dbReference type="InterPro" id="IPR043472">
    <property type="entry name" value="Macro_dom-like"/>
</dbReference>
<organism evidence="2 3">
    <name type="scientific">Actinomadura rayongensis</name>
    <dbReference type="NCBI Taxonomy" id="1429076"/>
    <lineage>
        <taxon>Bacteria</taxon>
        <taxon>Bacillati</taxon>
        <taxon>Actinomycetota</taxon>
        <taxon>Actinomycetes</taxon>
        <taxon>Streptosporangiales</taxon>
        <taxon>Thermomonosporaceae</taxon>
        <taxon>Actinomadura</taxon>
    </lineage>
</organism>
<dbReference type="OrthoDB" id="6194521at2"/>
<dbReference type="EMBL" id="WUTW01000005">
    <property type="protein sequence ID" value="MXQ66683.1"/>
    <property type="molecule type" value="Genomic_DNA"/>
</dbReference>
<dbReference type="InterPro" id="IPR002589">
    <property type="entry name" value="Macro_dom"/>
</dbReference>
<proteinExistence type="predicted"/>
<dbReference type="NCBIfam" id="NF001664">
    <property type="entry name" value="PRK00431.1-6"/>
    <property type="match status" value="1"/>
</dbReference>
<keyword evidence="3" id="KW-1185">Reference proteome</keyword>
<evidence type="ECO:0000313" key="3">
    <source>
        <dbReference type="Proteomes" id="UP000431901"/>
    </source>
</evidence>
<dbReference type="PROSITE" id="PS51154">
    <property type="entry name" value="MACRO"/>
    <property type="match status" value="1"/>
</dbReference>
<dbReference type="PANTHER" id="PTHR11106">
    <property type="entry name" value="GANGLIOSIDE INDUCED DIFFERENTIATION ASSOCIATED PROTEIN 2-RELATED"/>
    <property type="match status" value="1"/>
</dbReference>